<evidence type="ECO:0000256" key="13">
    <source>
        <dbReference type="SAM" id="Phobius"/>
    </source>
</evidence>
<evidence type="ECO:0000256" key="8">
    <source>
        <dbReference type="ARBA" id="ARBA00023170"/>
    </source>
</evidence>
<evidence type="ECO:0000256" key="4">
    <source>
        <dbReference type="ARBA" id="ARBA00022989"/>
    </source>
</evidence>
<feature type="transmembrane region" description="Helical" evidence="13">
    <location>
        <begin position="64"/>
        <end position="89"/>
    </location>
</feature>
<evidence type="ECO:0000256" key="6">
    <source>
        <dbReference type="ARBA" id="ARBA00023136"/>
    </source>
</evidence>
<keyword evidence="10 11" id="KW-0807">Transducer</keyword>
<keyword evidence="9" id="KW-0325">Glycoprotein</keyword>
<dbReference type="InterPro" id="IPR017452">
    <property type="entry name" value="GPCR_Rhodpsn_7TM"/>
</dbReference>
<feature type="transmembrane region" description="Helical" evidence="13">
    <location>
        <begin position="27"/>
        <end position="52"/>
    </location>
</feature>
<dbReference type="PRINTS" id="PR00237">
    <property type="entry name" value="GPCRRHODOPSN"/>
</dbReference>
<dbReference type="PANTHER" id="PTHR45695">
    <property type="entry name" value="LEUCOKININ RECEPTOR-RELATED"/>
    <property type="match status" value="1"/>
</dbReference>
<comment type="subcellular location">
    <subcellularLocation>
        <location evidence="1">Cell membrane</location>
        <topology evidence="1">Multi-pass membrane protein</topology>
    </subcellularLocation>
</comment>
<keyword evidence="6 13" id="KW-0472">Membrane</keyword>
<evidence type="ECO:0000313" key="15">
    <source>
        <dbReference type="EMBL" id="CAH1238486.1"/>
    </source>
</evidence>
<evidence type="ECO:0000256" key="1">
    <source>
        <dbReference type="ARBA" id="ARBA00004651"/>
    </source>
</evidence>
<dbReference type="InterPro" id="IPR000276">
    <property type="entry name" value="GPCR_Rhodpsn"/>
</dbReference>
<dbReference type="SUPFAM" id="SSF81321">
    <property type="entry name" value="Family A G protein-coupled receptor-like"/>
    <property type="match status" value="1"/>
</dbReference>
<evidence type="ECO:0000256" key="11">
    <source>
        <dbReference type="RuleBase" id="RU000688"/>
    </source>
</evidence>
<evidence type="ECO:0000256" key="3">
    <source>
        <dbReference type="ARBA" id="ARBA00022692"/>
    </source>
</evidence>
<keyword evidence="5 11" id="KW-0297">G-protein coupled receptor</keyword>
<evidence type="ECO:0000256" key="10">
    <source>
        <dbReference type="ARBA" id="ARBA00023224"/>
    </source>
</evidence>
<gene>
    <name evidence="15" type="primary">KISS1R</name>
    <name evidence="15" type="ORF">BLAG_LOCUS3072</name>
</gene>
<dbReference type="GO" id="GO:0005886">
    <property type="term" value="C:plasma membrane"/>
    <property type="evidence" value="ECO:0007669"/>
    <property type="project" value="UniProtKB-SubCell"/>
</dbReference>
<dbReference type="GO" id="GO:0004930">
    <property type="term" value="F:G protein-coupled receptor activity"/>
    <property type="evidence" value="ECO:0007669"/>
    <property type="project" value="UniProtKB-KW"/>
</dbReference>
<dbReference type="AlphaFoldDB" id="A0A8J9YN68"/>
<dbReference type="Pfam" id="PF00001">
    <property type="entry name" value="7tm_1"/>
    <property type="match status" value="1"/>
</dbReference>
<feature type="transmembrane region" description="Helical" evidence="13">
    <location>
        <begin position="241"/>
        <end position="259"/>
    </location>
</feature>
<feature type="transmembrane region" description="Helical" evidence="13">
    <location>
        <begin position="142"/>
        <end position="163"/>
    </location>
</feature>
<dbReference type="FunFam" id="1.20.1070.10:FF:000651">
    <property type="entry name" value="Uncharacterized protein"/>
    <property type="match status" value="1"/>
</dbReference>
<evidence type="ECO:0000259" key="14">
    <source>
        <dbReference type="PROSITE" id="PS50262"/>
    </source>
</evidence>
<protein>
    <submittedName>
        <fullName evidence="15">KISS1R protein</fullName>
    </submittedName>
</protein>
<evidence type="ECO:0000256" key="12">
    <source>
        <dbReference type="SAM" id="MobiDB-lite"/>
    </source>
</evidence>
<keyword evidence="4 13" id="KW-1133">Transmembrane helix</keyword>
<evidence type="ECO:0000256" key="9">
    <source>
        <dbReference type="ARBA" id="ARBA00023180"/>
    </source>
</evidence>
<name>A0A8J9YN68_BRALA</name>
<sequence length="402" mass="43768">MDNFTEDFIGNASAGNQTGYGLGAVAYVMPTVCGVILLIGGVGNSLVIYIVARFSEMKTVTNYYIVNLAVTDLAFLVCCIPFTTINYLTYGWIFGSTMCTFVFYMMQVTVQSTCITLAVLSIDRYCAIVHPLRSINFRTPKVAAITSGCTWIGSFLLAMPLGLNLQLEEVDNFGPQEICRENWPTPSAQRSYMLYTFLITYVIPLVFCTFSCSLIVRSILNRFSMSHAQKADVHARQARRTSSMVVGVVVLFAVCWLPNHVINMWAPTTSQPPASHQPTTSQPPANHQPTTSQPPANHQRTTSQPPASHQSATSQPPANHQPATSQPPANHQPTTSQPPANHQPTTSQPPANHQPATSQPPANHQPTINQPPASHQPATSQPPANHQPATSQPLPNHQPTTS</sequence>
<keyword evidence="16" id="KW-1185">Reference proteome</keyword>
<keyword evidence="2" id="KW-1003">Cell membrane</keyword>
<keyword evidence="8 11" id="KW-0675">Receptor</keyword>
<dbReference type="PROSITE" id="PS50262">
    <property type="entry name" value="G_PROTEIN_RECEP_F1_2"/>
    <property type="match status" value="1"/>
</dbReference>
<dbReference type="OrthoDB" id="9046662at2759"/>
<evidence type="ECO:0000313" key="16">
    <source>
        <dbReference type="Proteomes" id="UP000838412"/>
    </source>
</evidence>
<proteinExistence type="inferred from homology"/>
<feature type="region of interest" description="Disordered" evidence="12">
    <location>
        <begin position="268"/>
        <end position="402"/>
    </location>
</feature>
<keyword evidence="7" id="KW-1015">Disulfide bond</keyword>
<dbReference type="PANTHER" id="PTHR45695:SF23">
    <property type="entry name" value="GALANIN-LIKE G-PROTEIN COUPLED RECEPTOR NPR-9"/>
    <property type="match status" value="1"/>
</dbReference>
<feature type="transmembrane region" description="Helical" evidence="13">
    <location>
        <begin position="192"/>
        <end position="220"/>
    </location>
</feature>
<dbReference type="InterPro" id="IPR000405">
    <property type="entry name" value="Galanin_rcpt"/>
</dbReference>
<reference evidence="15" key="1">
    <citation type="submission" date="2022-01" db="EMBL/GenBank/DDBJ databases">
        <authorList>
            <person name="Braso-Vives M."/>
        </authorList>
    </citation>
    <scope>NUCLEOTIDE SEQUENCE</scope>
</reference>
<organism evidence="15 16">
    <name type="scientific">Branchiostoma lanceolatum</name>
    <name type="common">Common lancelet</name>
    <name type="synonym">Amphioxus lanceolatum</name>
    <dbReference type="NCBI Taxonomy" id="7740"/>
    <lineage>
        <taxon>Eukaryota</taxon>
        <taxon>Metazoa</taxon>
        <taxon>Chordata</taxon>
        <taxon>Cephalochordata</taxon>
        <taxon>Leptocardii</taxon>
        <taxon>Amphioxiformes</taxon>
        <taxon>Branchiostomatidae</taxon>
        <taxon>Branchiostoma</taxon>
    </lineage>
</organism>
<feature type="transmembrane region" description="Helical" evidence="13">
    <location>
        <begin position="101"/>
        <end position="122"/>
    </location>
</feature>
<evidence type="ECO:0000256" key="5">
    <source>
        <dbReference type="ARBA" id="ARBA00023040"/>
    </source>
</evidence>
<comment type="similarity">
    <text evidence="11">Belongs to the G-protein coupled receptor 1 family.</text>
</comment>
<accession>A0A8J9YN68</accession>
<dbReference type="EMBL" id="OV696695">
    <property type="protein sequence ID" value="CAH1238486.1"/>
    <property type="molecule type" value="Genomic_DNA"/>
</dbReference>
<evidence type="ECO:0000256" key="2">
    <source>
        <dbReference type="ARBA" id="ARBA00022475"/>
    </source>
</evidence>
<keyword evidence="3 11" id="KW-0812">Transmembrane</keyword>
<dbReference type="PROSITE" id="PS00237">
    <property type="entry name" value="G_PROTEIN_RECEP_F1_1"/>
    <property type="match status" value="1"/>
</dbReference>
<dbReference type="PRINTS" id="PR00663">
    <property type="entry name" value="GALANINR"/>
</dbReference>
<feature type="domain" description="G-protein coupled receptors family 1 profile" evidence="14">
    <location>
        <begin position="43"/>
        <end position="264"/>
    </location>
</feature>
<dbReference type="Proteomes" id="UP000838412">
    <property type="component" value="Chromosome 10"/>
</dbReference>
<evidence type="ECO:0000256" key="7">
    <source>
        <dbReference type="ARBA" id="ARBA00023157"/>
    </source>
</evidence>
<dbReference type="Gene3D" id="1.20.1070.10">
    <property type="entry name" value="Rhodopsin 7-helix transmembrane proteins"/>
    <property type="match status" value="1"/>
</dbReference>